<dbReference type="Proteomes" id="UP000292424">
    <property type="component" value="Chromosome"/>
</dbReference>
<dbReference type="KEGG" id="arac:E0W69_002450"/>
<keyword evidence="4" id="KW-1134">Transmembrane beta strand</keyword>
<evidence type="ECO:0000256" key="7">
    <source>
        <dbReference type="ARBA" id="ARBA00023237"/>
    </source>
</evidence>
<dbReference type="SUPFAM" id="SSF56954">
    <property type="entry name" value="Outer membrane efflux proteins (OEP)"/>
    <property type="match status" value="1"/>
</dbReference>
<dbReference type="PANTHER" id="PTHR30026:SF20">
    <property type="entry name" value="OUTER MEMBRANE PROTEIN TOLC"/>
    <property type="match status" value="1"/>
</dbReference>
<sequence>MKKIAAFIIGALAFSSGKVHAQAGADTILHDVELETCIQYALNNYPLIKQNLLDQKITESQIKGKLSAWYPQVNTTSMYQNTFQKLTTVTTLGVFSAGTYNTSQVAVAASQNLFNRDALLASKSAEDVRQNTRNTTISNKIDLVANVSKTYYSILTLMQQIKVLDEDIIRLQRSHKDAFNQYKAGTVDNTGYKQAQINLNTSIAQKRGYESMIPSYYEQLRTFLNYPNSKELTIHYDSLALEQSAIIDTNSTVNWEKRIEYKTLQTNKNLLMANLKYEKWSYLPTVSLYATYNLNYFNNRFSPLYNNNFPQSYVGLQVTMPIFQGGLRKQNIRQAQLNLDRNDFDFQNLKNTVNQQYQTAISTYKSDFANYQANKENMELAQEVYNTVDLQYRAGVKMYLDVITAETTLRTAKINYTNSLFLLLSDKVDVQKALGDIQPN</sequence>
<dbReference type="AlphaFoldDB" id="A0A5P2G393"/>
<dbReference type="GO" id="GO:1990281">
    <property type="term" value="C:efflux pump complex"/>
    <property type="evidence" value="ECO:0007669"/>
    <property type="project" value="TreeGrafter"/>
</dbReference>
<keyword evidence="10" id="KW-1185">Reference proteome</keyword>
<evidence type="ECO:0000313" key="9">
    <source>
        <dbReference type="EMBL" id="QES87573.1"/>
    </source>
</evidence>
<name>A0A5P2G393_9BACT</name>
<evidence type="ECO:0000256" key="4">
    <source>
        <dbReference type="ARBA" id="ARBA00022452"/>
    </source>
</evidence>
<evidence type="ECO:0000256" key="2">
    <source>
        <dbReference type="ARBA" id="ARBA00007613"/>
    </source>
</evidence>
<comment type="subcellular location">
    <subcellularLocation>
        <location evidence="1">Cell outer membrane</location>
    </subcellularLocation>
</comment>
<dbReference type="RefSeq" id="WP_131328460.1">
    <property type="nucleotide sequence ID" value="NZ_CP044016.1"/>
</dbReference>
<comment type="similarity">
    <text evidence="2">Belongs to the outer membrane factor (OMF) (TC 1.B.17) family.</text>
</comment>
<dbReference type="InterPro" id="IPR003423">
    <property type="entry name" value="OMP_efflux"/>
</dbReference>
<evidence type="ECO:0000256" key="1">
    <source>
        <dbReference type="ARBA" id="ARBA00004442"/>
    </source>
</evidence>
<accession>A0A5P2G393</accession>
<dbReference type="Gene3D" id="1.20.1600.10">
    <property type="entry name" value="Outer membrane efflux proteins (OEP)"/>
    <property type="match status" value="1"/>
</dbReference>
<protein>
    <submittedName>
        <fullName evidence="9">TolC family protein</fullName>
    </submittedName>
</protein>
<keyword evidence="6" id="KW-0472">Membrane</keyword>
<feature type="chain" id="PRO_5024388358" evidence="8">
    <location>
        <begin position="22"/>
        <end position="440"/>
    </location>
</feature>
<evidence type="ECO:0000313" key="10">
    <source>
        <dbReference type="Proteomes" id="UP000292424"/>
    </source>
</evidence>
<reference evidence="9 10" key="1">
    <citation type="submission" date="2019-09" db="EMBL/GenBank/DDBJ databases">
        <title>Complete genome sequence of Arachidicoccus sp. B3-10 isolated from apple orchard soil.</title>
        <authorList>
            <person name="Kim H.S."/>
            <person name="Han K.-I."/>
            <person name="Suh M.K."/>
            <person name="Lee K.C."/>
            <person name="Eom M.K."/>
            <person name="Kim J.-S."/>
            <person name="Kang S.W."/>
            <person name="Sin Y."/>
            <person name="Lee J.-S."/>
        </authorList>
    </citation>
    <scope>NUCLEOTIDE SEQUENCE [LARGE SCALE GENOMIC DNA]</scope>
    <source>
        <strain evidence="9 10">B3-10</strain>
    </source>
</reference>
<keyword evidence="8" id="KW-0732">Signal</keyword>
<dbReference type="GO" id="GO:0015288">
    <property type="term" value="F:porin activity"/>
    <property type="evidence" value="ECO:0007669"/>
    <property type="project" value="TreeGrafter"/>
</dbReference>
<dbReference type="EMBL" id="CP044016">
    <property type="protein sequence ID" value="QES87573.1"/>
    <property type="molecule type" value="Genomic_DNA"/>
</dbReference>
<dbReference type="OrthoDB" id="367883at2"/>
<dbReference type="PANTHER" id="PTHR30026">
    <property type="entry name" value="OUTER MEMBRANE PROTEIN TOLC"/>
    <property type="match status" value="1"/>
</dbReference>
<keyword evidence="5" id="KW-0812">Transmembrane</keyword>
<evidence type="ECO:0000256" key="6">
    <source>
        <dbReference type="ARBA" id="ARBA00023136"/>
    </source>
</evidence>
<keyword evidence="7" id="KW-0998">Cell outer membrane</keyword>
<dbReference type="Pfam" id="PF02321">
    <property type="entry name" value="OEP"/>
    <property type="match status" value="2"/>
</dbReference>
<gene>
    <name evidence="9" type="ORF">E0W69_002450</name>
</gene>
<dbReference type="GO" id="GO:0009279">
    <property type="term" value="C:cell outer membrane"/>
    <property type="evidence" value="ECO:0007669"/>
    <property type="project" value="UniProtKB-SubCell"/>
</dbReference>
<evidence type="ECO:0000256" key="5">
    <source>
        <dbReference type="ARBA" id="ARBA00022692"/>
    </source>
</evidence>
<dbReference type="InterPro" id="IPR051906">
    <property type="entry name" value="TolC-like"/>
</dbReference>
<organism evidence="9 10">
    <name type="scientific">Rhizosphaericola mali</name>
    <dbReference type="NCBI Taxonomy" id="2545455"/>
    <lineage>
        <taxon>Bacteria</taxon>
        <taxon>Pseudomonadati</taxon>
        <taxon>Bacteroidota</taxon>
        <taxon>Chitinophagia</taxon>
        <taxon>Chitinophagales</taxon>
        <taxon>Chitinophagaceae</taxon>
        <taxon>Rhizosphaericola</taxon>
    </lineage>
</organism>
<feature type="signal peptide" evidence="8">
    <location>
        <begin position="1"/>
        <end position="21"/>
    </location>
</feature>
<dbReference type="GO" id="GO:0015562">
    <property type="term" value="F:efflux transmembrane transporter activity"/>
    <property type="evidence" value="ECO:0007669"/>
    <property type="project" value="InterPro"/>
</dbReference>
<evidence type="ECO:0000256" key="8">
    <source>
        <dbReference type="SAM" id="SignalP"/>
    </source>
</evidence>
<evidence type="ECO:0000256" key="3">
    <source>
        <dbReference type="ARBA" id="ARBA00022448"/>
    </source>
</evidence>
<keyword evidence="3" id="KW-0813">Transport</keyword>
<proteinExistence type="inferred from homology"/>